<dbReference type="Proteomes" id="UP000275613">
    <property type="component" value="Unassembled WGS sequence"/>
</dbReference>
<gene>
    <name evidence="1" type="ORF">ALQ39_03018</name>
</gene>
<protein>
    <submittedName>
        <fullName evidence="1">Uncharacterized protein</fullName>
    </submittedName>
</protein>
<proteinExistence type="predicted"/>
<evidence type="ECO:0000313" key="1">
    <source>
        <dbReference type="EMBL" id="RMO48497.1"/>
    </source>
</evidence>
<dbReference type="EMBL" id="RBPV01000530">
    <property type="protein sequence ID" value="RMO48497.1"/>
    <property type="molecule type" value="Genomic_DNA"/>
</dbReference>
<name>A0A3M3VSN1_PSEA0</name>
<sequence length="123" mass="14406">MQQLQDVECVCSSTPTGFSEFYGWWLSVPYVTNTLIVSRLYAPESHHDLSVLANAERLVPLLLRRHKYRWISPAAHLLQNSRFFKLKNLANPEQELLPESFRKLILKPEHLAHDFTREYCPPD</sequence>
<comment type="caution">
    <text evidence="1">The sequence shown here is derived from an EMBL/GenBank/DDBJ whole genome shotgun (WGS) entry which is preliminary data.</text>
</comment>
<dbReference type="AlphaFoldDB" id="A0A3M3VSN1"/>
<organism evidence="1 2">
    <name type="scientific">Pseudomonas amygdali pv. eriobotryae</name>
    <dbReference type="NCBI Taxonomy" id="129137"/>
    <lineage>
        <taxon>Bacteria</taxon>
        <taxon>Pseudomonadati</taxon>
        <taxon>Pseudomonadota</taxon>
        <taxon>Gammaproteobacteria</taxon>
        <taxon>Pseudomonadales</taxon>
        <taxon>Pseudomonadaceae</taxon>
        <taxon>Pseudomonas</taxon>
        <taxon>Pseudomonas amygdali</taxon>
    </lineage>
</organism>
<reference evidence="1 2" key="1">
    <citation type="submission" date="2018-08" db="EMBL/GenBank/DDBJ databases">
        <title>Recombination of ecologically and evolutionarily significant loci maintains genetic cohesion in the Pseudomonas syringae species complex.</title>
        <authorList>
            <person name="Dillon M."/>
            <person name="Thakur S."/>
            <person name="Almeida R.N.D."/>
            <person name="Weir B.S."/>
            <person name="Guttman D.S."/>
        </authorList>
    </citation>
    <scope>NUCLEOTIDE SEQUENCE [LARGE SCALE GENOMIC DNA]</scope>
    <source>
        <strain evidence="1 2">ICMP 4316</strain>
    </source>
</reference>
<accession>A0A3M3VSN1</accession>
<evidence type="ECO:0000313" key="2">
    <source>
        <dbReference type="Proteomes" id="UP000275613"/>
    </source>
</evidence>